<proteinExistence type="predicted"/>
<protein>
    <submittedName>
        <fullName evidence="1">ProA domain protein</fullName>
    </submittedName>
</protein>
<keyword evidence="2" id="KW-1185">Reference proteome</keyword>
<evidence type="ECO:0000313" key="2">
    <source>
        <dbReference type="Proteomes" id="UP000194143"/>
    </source>
</evidence>
<dbReference type="AlphaFoldDB" id="A0A1W6WTS5"/>
<accession>A0A1W6WTS5</accession>
<organism evidence="1 2">
    <name type="scientific">Bacillus thuringiensis</name>
    <dbReference type="NCBI Taxonomy" id="1428"/>
    <lineage>
        <taxon>Bacteria</taxon>
        <taxon>Bacillati</taxon>
        <taxon>Bacillota</taxon>
        <taxon>Bacilli</taxon>
        <taxon>Bacillales</taxon>
        <taxon>Bacillaceae</taxon>
        <taxon>Bacillus</taxon>
        <taxon>Bacillus cereus group</taxon>
    </lineage>
</organism>
<dbReference type="Proteomes" id="UP000194143">
    <property type="component" value="Chromosome"/>
</dbReference>
<dbReference type="EMBL" id="CP021061">
    <property type="protein sequence ID" value="ARP59937.1"/>
    <property type="molecule type" value="Genomic_DNA"/>
</dbReference>
<name>A0A1W6WTS5_BACTU</name>
<evidence type="ECO:0000313" key="1">
    <source>
        <dbReference type="EMBL" id="ARP59937.1"/>
    </source>
</evidence>
<sequence>MCKKGGCYMDDSERIILDVNGKEIEMLDTIRTHFKEKHGVELSNGALLRDLMDIEYIRITEDRHKYN</sequence>
<gene>
    <name evidence="1" type="ORF">CAB88_23795</name>
</gene>
<reference evidence="1 2" key="1">
    <citation type="submission" date="2017-04" db="EMBL/GenBank/DDBJ databases">
        <title>Complete Genome Sequence of Bacillus thuringiensis type Strain ATCC 10792.</title>
        <authorList>
            <person name="Oh D.-H."/>
            <person name="Park B.-J."/>
            <person name="Shuai W."/>
            <person name="Chelliah R."/>
        </authorList>
    </citation>
    <scope>NUCLEOTIDE SEQUENCE [LARGE SCALE GENOMIC DNA]</scope>
    <source>
        <strain evidence="1 2">ATCC 10792</strain>
    </source>
</reference>